<comment type="caution">
    <text evidence="1">The sequence shown here is derived from an EMBL/GenBank/DDBJ whole genome shotgun (WGS) entry which is preliminary data.</text>
</comment>
<gene>
    <name evidence="1" type="ORF">LCGC14_2841900</name>
</gene>
<protein>
    <submittedName>
        <fullName evidence="1">Uncharacterized protein</fullName>
    </submittedName>
</protein>
<reference evidence="1" key="1">
    <citation type="journal article" date="2015" name="Nature">
        <title>Complex archaea that bridge the gap between prokaryotes and eukaryotes.</title>
        <authorList>
            <person name="Spang A."/>
            <person name="Saw J.H."/>
            <person name="Jorgensen S.L."/>
            <person name="Zaremba-Niedzwiedzka K."/>
            <person name="Martijn J."/>
            <person name="Lind A.E."/>
            <person name="van Eijk R."/>
            <person name="Schleper C."/>
            <person name="Guy L."/>
            <person name="Ettema T.J."/>
        </authorList>
    </citation>
    <scope>NUCLEOTIDE SEQUENCE</scope>
</reference>
<dbReference type="EMBL" id="LAZR01054416">
    <property type="protein sequence ID" value="KKK78606.1"/>
    <property type="molecule type" value="Genomic_DNA"/>
</dbReference>
<name>A0A0F9B238_9ZZZZ</name>
<proteinExistence type="predicted"/>
<dbReference type="AlphaFoldDB" id="A0A0F9B238"/>
<organism evidence="1">
    <name type="scientific">marine sediment metagenome</name>
    <dbReference type="NCBI Taxonomy" id="412755"/>
    <lineage>
        <taxon>unclassified sequences</taxon>
        <taxon>metagenomes</taxon>
        <taxon>ecological metagenomes</taxon>
    </lineage>
</organism>
<evidence type="ECO:0000313" key="1">
    <source>
        <dbReference type="EMBL" id="KKK78606.1"/>
    </source>
</evidence>
<sequence length="58" mass="6247">MRVLSKEETKAFLMGATGMHLPNCEVWDTGRCTCPAAADCDPLVDLPQPLATDIENGI</sequence>
<accession>A0A0F9B238</accession>